<name>A0A377LTH4_ENTCL</name>
<dbReference type="Proteomes" id="UP000255106">
    <property type="component" value="Unassembled WGS sequence"/>
</dbReference>
<evidence type="ECO:0000313" key="2">
    <source>
        <dbReference type="EMBL" id="STQ08620.1"/>
    </source>
</evidence>
<evidence type="ECO:0000256" key="1">
    <source>
        <dbReference type="SAM" id="MobiDB-lite"/>
    </source>
</evidence>
<feature type="compositionally biased region" description="Basic and acidic residues" evidence="1">
    <location>
        <begin position="16"/>
        <end position="28"/>
    </location>
</feature>
<dbReference type="AlphaFoldDB" id="A0A377LTH4"/>
<feature type="compositionally biased region" description="Acidic residues" evidence="1">
    <location>
        <begin position="131"/>
        <end position="145"/>
    </location>
</feature>
<feature type="region of interest" description="Disordered" evidence="1">
    <location>
        <begin position="1"/>
        <end position="43"/>
    </location>
</feature>
<organism evidence="2 3">
    <name type="scientific">Enterobacter cloacae</name>
    <dbReference type="NCBI Taxonomy" id="550"/>
    <lineage>
        <taxon>Bacteria</taxon>
        <taxon>Pseudomonadati</taxon>
        <taxon>Pseudomonadota</taxon>
        <taxon>Gammaproteobacteria</taxon>
        <taxon>Enterobacterales</taxon>
        <taxon>Enterobacteriaceae</taxon>
        <taxon>Enterobacter</taxon>
        <taxon>Enterobacter cloacae complex</taxon>
    </lineage>
</organism>
<evidence type="ECO:0000313" key="3">
    <source>
        <dbReference type="Proteomes" id="UP000255106"/>
    </source>
</evidence>
<reference evidence="2 3" key="1">
    <citation type="submission" date="2018-06" db="EMBL/GenBank/DDBJ databases">
        <authorList>
            <consortium name="Pathogen Informatics"/>
            <person name="Doyle S."/>
        </authorList>
    </citation>
    <scope>NUCLEOTIDE SEQUENCE [LARGE SCALE GENOMIC DNA]</scope>
    <source>
        <strain evidence="2 3">NCTC10005</strain>
    </source>
</reference>
<accession>A0A377LTH4</accession>
<feature type="region of interest" description="Disordered" evidence="1">
    <location>
        <begin position="131"/>
        <end position="154"/>
    </location>
</feature>
<dbReference type="EMBL" id="UGJB01000004">
    <property type="protein sequence ID" value="STQ08620.1"/>
    <property type="molecule type" value="Genomic_DNA"/>
</dbReference>
<proteinExistence type="predicted"/>
<sequence>MAKQKKRGFFSWLGFGEKEQETEQKTEEQQAVEEQSQPETPVETAAVVEAEEHAHSKEETEAFAEEVVEVTEQVQESEKPEPVVEAVTEAPQAVIEHEELPLPEEVKAEDVSPEEWQAEVETVEIVDAVEEEAAHEPVLTDEELESPGAGRSGG</sequence>
<feature type="region of interest" description="Disordered" evidence="1">
    <location>
        <begin position="96"/>
        <end position="115"/>
    </location>
</feature>
<feature type="compositionally biased region" description="Basic and acidic residues" evidence="1">
    <location>
        <begin position="96"/>
        <end position="110"/>
    </location>
</feature>
<feature type="compositionally biased region" description="Low complexity" evidence="1">
    <location>
        <begin position="32"/>
        <end position="43"/>
    </location>
</feature>
<gene>
    <name evidence="2" type="primary">ftsY_1</name>
    <name evidence="2" type="ORF">NCTC10005_01304</name>
</gene>
<protein>
    <submittedName>
        <fullName evidence="2">Signal recognition particle-docking protein FtsY</fullName>
    </submittedName>
</protein>